<dbReference type="Gramene" id="ERN09013">
    <property type="protein sequence ID" value="ERN09013"/>
    <property type="gene ID" value="AMTR_s00153p00081120"/>
</dbReference>
<evidence type="ECO:0000313" key="2">
    <source>
        <dbReference type="EMBL" id="ERN09013.1"/>
    </source>
</evidence>
<dbReference type="AlphaFoldDB" id="W1PLT5"/>
<dbReference type="EMBL" id="KI393119">
    <property type="protein sequence ID" value="ERN09013.1"/>
    <property type="molecule type" value="Genomic_DNA"/>
</dbReference>
<feature type="region of interest" description="Disordered" evidence="1">
    <location>
        <begin position="1"/>
        <end position="48"/>
    </location>
</feature>
<sequence length="270" mass="30079">MASSLHSRDTENPNETAKTSSGFEEHPPSPLAEPTPRAHHEPGAPDKPLGLVALDSLLRPSKTILRLDLRRAFSLQKSSLSHSHEPQDSPSDTWVRGIHGAQARLQLMQIWDFPNGELKREELPWWFSLGIGASAEMDKGGILVPKARIKTKYAALHVLPQPCLELRNKFPIGISSLAASIRYRIPLSDVENIWNSPMAHLIVNFYSKVGSGFHLTPGGLEFDEHVLKIGKYTTMRVAASVNFPKRIPPDEDEPPCNIDIRRVGLKTRIM</sequence>
<feature type="compositionally biased region" description="Basic and acidic residues" evidence="1">
    <location>
        <begin position="1"/>
        <end position="11"/>
    </location>
</feature>
<evidence type="ECO:0000313" key="3">
    <source>
        <dbReference type="Proteomes" id="UP000017836"/>
    </source>
</evidence>
<evidence type="ECO:0000256" key="1">
    <source>
        <dbReference type="SAM" id="MobiDB-lite"/>
    </source>
</evidence>
<dbReference type="KEGG" id="atr:18437152"/>
<reference evidence="3" key="1">
    <citation type="journal article" date="2013" name="Science">
        <title>The Amborella genome and the evolution of flowering plants.</title>
        <authorList>
            <consortium name="Amborella Genome Project"/>
        </authorList>
    </citation>
    <scope>NUCLEOTIDE SEQUENCE [LARGE SCALE GENOMIC DNA]</scope>
</reference>
<dbReference type="OrthoDB" id="1932153at2759"/>
<proteinExistence type="predicted"/>
<dbReference type="HOGENOM" id="CLU_984837_0_0_1"/>
<dbReference type="eggNOG" id="ENOG502S3VH">
    <property type="taxonomic scope" value="Eukaryota"/>
</dbReference>
<feature type="compositionally biased region" description="Polar residues" evidence="1">
    <location>
        <begin position="13"/>
        <end position="22"/>
    </location>
</feature>
<accession>W1PLT5</accession>
<keyword evidence="3" id="KW-1185">Reference proteome</keyword>
<protein>
    <submittedName>
        <fullName evidence="2">Uncharacterized protein</fullName>
    </submittedName>
</protein>
<dbReference type="Proteomes" id="UP000017836">
    <property type="component" value="Unassembled WGS sequence"/>
</dbReference>
<name>W1PLT5_AMBTC</name>
<gene>
    <name evidence="2" type="ORF">AMTR_s00153p00081120</name>
</gene>
<organism evidence="2 3">
    <name type="scientific">Amborella trichopoda</name>
    <dbReference type="NCBI Taxonomy" id="13333"/>
    <lineage>
        <taxon>Eukaryota</taxon>
        <taxon>Viridiplantae</taxon>
        <taxon>Streptophyta</taxon>
        <taxon>Embryophyta</taxon>
        <taxon>Tracheophyta</taxon>
        <taxon>Spermatophyta</taxon>
        <taxon>Magnoliopsida</taxon>
        <taxon>Amborellales</taxon>
        <taxon>Amborellaceae</taxon>
        <taxon>Amborella</taxon>
    </lineage>
</organism>